<feature type="active site" evidence="3">
    <location>
        <position position="118"/>
    </location>
</feature>
<dbReference type="PRINTS" id="PR01693">
    <property type="entry name" value="CYANASE"/>
</dbReference>
<evidence type="ECO:0000259" key="4">
    <source>
        <dbReference type="SMART" id="SM01116"/>
    </source>
</evidence>
<comment type="function">
    <text evidence="1 3">Catalyzes the reaction of cyanate with bicarbonate to produce ammonia and carbon dioxide.</text>
</comment>
<keyword evidence="6" id="KW-1185">Reference proteome</keyword>
<organism evidence="5 6">
    <name type="scientific">Ascodesmis nigricans</name>
    <dbReference type="NCBI Taxonomy" id="341454"/>
    <lineage>
        <taxon>Eukaryota</taxon>
        <taxon>Fungi</taxon>
        <taxon>Dikarya</taxon>
        <taxon>Ascomycota</taxon>
        <taxon>Pezizomycotina</taxon>
        <taxon>Pezizomycetes</taxon>
        <taxon>Pezizales</taxon>
        <taxon>Ascodesmidaceae</taxon>
        <taxon>Ascodesmis</taxon>
    </lineage>
</organism>
<dbReference type="InterPro" id="IPR008076">
    <property type="entry name" value="Cyanase"/>
</dbReference>
<dbReference type="PIRSF" id="PIRSF001263">
    <property type="entry name" value="Cyanate_hydratas"/>
    <property type="match status" value="1"/>
</dbReference>
<dbReference type="Pfam" id="PF02560">
    <property type="entry name" value="Cyanate_lyase"/>
    <property type="match status" value="1"/>
</dbReference>
<dbReference type="NCBIfam" id="TIGR00673">
    <property type="entry name" value="cynS"/>
    <property type="match status" value="1"/>
</dbReference>
<dbReference type="AlphaFoldDB" id="A0A4V3SIM0"/>
<feature type="active site" evidence="3">
    <location>
        <position position="95"/>
    </location>
</feature>
<dbReference type="PANTHER" id="PTHR34186:SF2">
    <property type="entry name" value="CYANATE HYDRATASE"/>
    <property type="match status" value="1"/>
</dbReference>
<dbReference type="InParanoid" id="A0A4V3SIM0"/>
<comment type="similarity">
    <text evidence="3">Belongs to the cyanase family.</text>
</comment>
<evidence type="ECO:0000256" key="2">
    <source>
        <dbReference type="ARBA" id="ARBA00023239"/>
    </source>
</evidence>
<dbReference type="CDD" id="cd00559">
    <property type="entry name" value="Cyanase_C"/>
    <property type="match status" value="1"/>
</dbReference>
<protein>
    <recommendedName>
        <fullName evidence="3">Cyanate hydratase</fullName>
        <shortName evidence="3">Cyanase</shortName>
        <ecNumber evidence="3">4.2.1.104</ecNumber>
    </recommendedName>
    <alternativeName>
        <fullName evidence="3">Cyanate hydrolase</fullName>
    </alternativeName>
    <alternativeName>
        <fullName evidence="3">Cyanate lyase</fullName>
    </alternativeName>
</protein>
<dbReference type="Gene3D" id="1.10.260.40">
    <property type="entry name" value="lambda repressor-like DNA-binding domains"/>
    <property type="match status" value="1"/>
</dbReference>
<keyword evidence="2 3" id="KW-0456">Lyase</keyword>
<dbReference type="OrthoDB" id="10019422at2759"/>
<dbReference type="EMBL" id="ML220124">
    <property type="protein sequence ID" value="TGZ80585.1"/>
    <property type="molecule type" value="Genomic_DNA"/>
</dbReference>
<dbReference type="SUPFAM" id="SSF55234">
    <property type="entry name" value="Cyanase C-terminal domain"/>
    <property type="match status" value="1"/>
</dbReference>
<evidence type="ECO:0000313" key="6">
    <source>
        <dbReference type="Proteomes" id="UP000298138"/>
    </source>
</evidence>
<dbReference type="SUPFAM" id="SSF47413">
    <property type="entry name" value="lambda repressor-like DNA-binding domains"/>
    <property type="match status" value="1"/>
</dbReference>
<dbReference type="InterPro" id="IPR010982">
    <property type="entry name" value="Lambda_DNA-bd_dom_sf"/>
</dbReference>
<dbReference type="Proteomes" id="UP000298138">
    <property type="component" value="Unassembled WGS sequence"/>
</dbReference>
<dbReference type="InterPro" id="IPR003712">
    <property type="entry name" value="Cyanate_lyase_C"/>
</dbReference>
<evidence type="ECO:0000256" key="3">
    <source>
        <dbReference type="HAMAP-Rule" id="MF_03139"/>
    </source>
</evidence>
<evidence type="ECO:0000313" key="5">
    <source>
        <dbReference type="EMBL" id="TGZ80585.1"/>
    </source>
</evidence>
<comment type="catalytic activity">
    <reaction evidence="3">
        <text>cyanate + hydrogencarbonate + 3 H(+) = NH4(+) + 2 CO2</text>
        <dbReference type="Rhea" id="RHEA:11120"/>
        <dbReference type="ChEBI" id="CHEBI:15378"/>
        <dbReference type="ChEBI" id="CHEBI:16526"/>
        <dbReference type="ChEBI" id="CHEBI:17544"/>
        <dbReference type="ChEBI" id="CHEBI:28938"/>
        <dbReference type="ChEBI" id="CHEBI:29195"/>
        <dbReference type="EC" id="4.2.1.104"/>
    </reaction>
</comment>
<dbReference type="PANTHER" id="PTHR34186">
    <property type="entry name" value="CYANATE HYDRATASE"/>
    <property type="match status" value="1"/>
</dbReference>
<evidence type="ECO:0000256" key="1">
    <source>
        <dbReference type="ARBA" id="ARBA00003561"/>
    </source>
</evidence>
<feature type="active site" evidence="3">
    <location>
        <position position="92"/>
    </location>
</feature>
<sequence length="152" mass="16972">MAHIDSLTQTLLTAKSTTTHTFASLSTLLGRDEVAIAALFYGAALPSESDLQHLSTALRIPYDELKSGFEKRGFPCRGVGMEMPPKEPLVYRLYEIVMNYGWAYKAVLNEMFGDGIVSAIAFSTNVKKEVEDDGSEWAVITLRGKWLPYKRF</sequence>
<dbReference type="Gene3D" id="3.30.1160.10">
    <property type="entry name" value="Cyanate lyase, C-terminal domain"/>
    <property type="match status" value="1"/>
</dbReference>
<reference evidence="5 6" key="1">
    <citation type="submission" date="2019-04" db="EMBL/GenBank/DDBJ databases">
        <title>Comparative genomics and transcriptomics to analyze fruiting body development in filamentous ascomycetes.</title>
        <authorList>
            <consortium name="DOE Joint Genome Institute"/>
            <person name="Lutkenhaus R."/>
            <person name="Traeger S."/>
            <person name="Breuer J."/>
            <person name="Kuo A."/>
            <person name="Lipzen A."/>
            <person name="Pangilinan J."/>
            <person name="Dilworth D."/>
            <person name="Sandor L."/>
            <person name="Poggeler S."/>
            <person name="Barry K."/>
            <person name="Grigoriev I.V."/>
            <person name="Nowrousian M."/>
        </authorList>
    </citation>
    <scope>NUCLEOTIDE SEQUENCE [LARGE SCALE GENOMIC DNA]</scope>
    <source>
        <strain evidence="5 6">CBS 389.68</strain>
    </source>
</reference>
<dbReference type="STRING" id="341454.A0A4V3SIM0"/>
<feature type="domain" description="Cyanate lyase C-terminal" evidence="4">
    <location>
        <begin position="79"/>
        <end position="152"/>
    </location>
</feature>
<dbReference type="EC" id="4.2.1.104" evidence="3"/>
<dbReference type="GO" id="GO:0003677">
    <property type="term" value="F:DNA binding"/>
    <property type="evidence" value="ECO:0007669"/>
    <property type="project" value="InterPro"/>
</dbReference>
<dbReference type="HAMAP" id="MF_00535">
    <property type="entry name" value="Cyanate_hydrat"/>
    <property type="match status" value="1"/>
</dbReference>
<dbReference type="SMART" id="SM01116">
    <property type="entry name" value="Cyanate_lyase"/>
    <property type="match status" value="1"/>
</dbReference>
<proteinExistence type="inferred from homology"/>
<name>A0A4V3SIM0_9PEZI</name>
<dbReference type="InterPro" id="IPR036581">
    <property type="entry name" value="Cyanate_lyase_C_sf"/>
</dbReference>
<accession>A0A4V3SIM0</accession>
<dbReference type="GO" id="GO:0008824">
    <property type="term" value="F:cyanate hydratase activity"/>
    <property type="evidence" value="ECO:0007669"/>
    <property type="project" value="UniProtKB-UniRule"/>
</dbReference>
<gene>
    <name evidence="3" type="primary">cyn1</name>
    <name evidence="5" type="ORF">EX30DRAFT_341516</name>
</gene>